<dbReference type="AlphaFoldDB" id="A0A0C3JAD9"/>
<keyword evidence="4" id="KW-1185">Reference proteome</keyword>
<dbReference type="STRING" id="870435.A0A0C3JAD9"/>
<accession>A0A0C3JAD9</accession>
<evidence type="ECO:0000256" key="2">
    <source>
        <dbReference type="SAM" id="MobiDB-lite"/>
    </source>
</evidence>
<feature type="compositionally biased region" description="Polar residues" evidence="2">
    <location>
        <begin position="158"/>
        <end position="177"/>
    </location>
</feature>
<feature type="compositionally biased region" description="Polar residues" evidence="2">
    <location>
        <begin position="190"/>
        <end position="222"/>
    </location>
</feature>
<feature type="non-terminal residue" evidence="3">
    <location>
        <position position="1"/>
    </location>
</feature>
<gene>
    <name evidence="3" type="ORF">M404DRAFT_76102</name>
</gene>
<feature type="non-terminal residue" evidence="3">
    <location>
        <position position="266"/>
    </location>
</feature>
<dbReference type="HOGENOM" id="CLU_1063771_0_0_1"/>
<evidence type="ECO:0000256" key="1">
    <source>
        <dbReference type="SAM" id="Coils"/>
    </source>
</evidence>
<feature type="region of interest" description="Disordered" evidence="2">
    <location>
        <begin position="93"/>
        <end position="266"/>
    </location>
</feature>
<evidence type="ECO:0000313" key="4">
    <source>
        <dbReference type="Proteomes" id="UP000054217"/>
    </source>
</evidence>
<dbReference type="Proteomes" id="UP000054217">
    <property type="component" value="Unassembled WGS sequence"/>
</dbReference>
<dbReference type="InParanoid" id="A0A0C3JAD9"/>
<protein>
    <submittedName>
        <fullName evidence="3">Uncharacterized protein</fullName>
    </submittedName>
</protein>
<reference evidence="4" key="2">
    <citation type="submission" date="2015-01" db="EMBL/GenBank/DDBJ databases">
        <title>Evolutionary Origins and Diversification of the Mycorrhizal Mutualists.</title>
        <authorList>
            <consortium name="DOE Joint Genome Institute"/>
            <consortium name="Mycorrhizal Genomics Consortium"/>
            <person name="Kohler A."/>
            <person name="Kuo A."/>
            <person name="Nagy L.G."/>
            <person name="Floudas D."/>
            <person name="Copeland A."/>
            <person name="Barry K.W."/>
            <person name="Cichocki N."/>
            <person name="Veneault-Fourrey C."/>
            <person name="LaButti K."/>
            <person name="Lindquist E.A."/>
            <person name="Lipzen A."/>
            <person name="Lundell T."/>
            <person name="Morin E."/>
            <person name="Murat C."/>
            <person name="Riley R."/>
            <person name="Ohm R."/>
            <person name="Sun H."/>
            <person name="Tunlid A."/>
            <person name="Henrissat B."/>
            <person name="Grigoriev I.V."/>
            <person name="Hibbett D.S."/>
            <person name="Martin F."/>
        </authorList>
    </citation>
    <scope>NUCLEOTIDE SEQUENCE [LARGE SCALE GENOMIC DNA]</scope>
    <source>
        <strain evidence="4">Marx 270</strain>
    </source>
</reference>
<sequence length="266" mass="27892">LAREKQAQEQFEDALKEKAKSDIMLGSSKERVNSLTDEVARLRSQVHQLQQESADKEVKILQLTKQHQQDKDDIGGLNIALDSKQQELELVKRRLGVRGTGGTTPAPTPKVSSRRESSAFSTPTVAPRPPSALSDVSKDGSERKLAGTPSGAPRASLTALNKSIRTNAGTNTASKPSGTPAPHGAKTPRPSISATPSAPTRAQSALGKSTSTRTPVPGTPSNAGGLRRASVSGTVPQAKTPIRRPSVSSASTSADEKENLSLTPKG</sequence>
<organism evidence="3 4">
    <name type="scientific">Pisolithus tinctorius Marx 270</name>
    <dbReference type="NCBI Taxonomy" id="870435"/>
    <lineage>
        <taxon>Eukaryota</taxon>
        <taxon>Fungi</taxon>
        <taxon>Dikarya</taxon>
        <taxon>Basidiomycota</taxon>
        <taxon>Agaricomycotina</taxon>
        <taxon>Agaricomycetes</taxon>
        <taxon>Agaricomycetidae</taxon>
        <taxon>Boletales</taxon>
        <taxon>Sclerodermatineae</taxon>
        <taxon>Pisolithaceae</taxon>
        <taxon>Pisolithus</taxon>
    </lineage>
</organism>
<name>A0A0C3JAD9_PISTI</name>
<evidence type="ECO:0000313" key="3">
    <source>
        <dbReference type="EMBL" id="KIO06018.1"/>
    </source>
</evidence>
<keyword evidence="1" id="KW-0175">Coiled coil</keyword>
<feature type="coiled-coil region" evidence="1">
    <location>
        <begin position="25"/>
        <end position="66"/>
    </location>
</feature>
<dbReference type="OrthoDB" id="2593174at2759"/>
<proteinExistence type="predicted"/>
<dbReference type="EMBL" id="KN831964">
    <property type="protein sequence ID" value="KIO06018.1"/>
    <property type="molecule type" value="Genomic_DNA"/>
</dbReference>
<feature type="compositionally biased region" description="Basic and acidic residues" evidence="2">
    <location>
        <begin position="136"/>
        <end position="145"/>
    </location>
</feature>
<reference evidence="3 4" key="1">
    <citation type="submission" date="2014-04" db="EMBL/GenBank/DDBJ databases">
        <authorList>
            <consortium name="DOE Joint Genome Institute"/>
            <person name="Kuo A."/>
            <person name="Kohler A."/>
            <person name="Costa M.D."/>
            <person name="Nagy L.G."/>
            <person name="Floudas D."/>
            <person name="Copeland A."/>
            <person name="Barry K.W."/>
            <person name="Cichocki N."/>
            <person name="Veneault-Fourrey C."/>
            <person name="LaButti K."/>
            <person name="Lindquist E.A."/>
            <person name="Lipzen A."/>
            <person name="Lundell T."/>
            <person name="Morin E."/>
            <person name="Murat C."/>
            <person name="Sun H."/>
            <person name="Tunlid A."/>
            <person name="Henrissat B."/>
            <person name="Grigoriev I.V."/>
            <person name="Hibbett D.S."/>
            <person name="Martin F."/>
            <person name="Nordberg H.P."/>
            <person name="Cantor M.N."/>
            <person name="Hua S.X."/>
        </authorList>
    </citation>
    <scope>NUCLEOTIDE SEQUENCE [LARGE SCALE GENOMIC DNA]</scope>
    <source>
        <strain evidence="3 4">Marx 270</strain>
    </source>
</reference>